<dbReference type="RefSeq" id="WP_094861439.1">
    <property type="nucleotide sequence ID" value="NZ_NKYE01000002.1"/>
</dbReference>
<evidence type="ECO:0000313" key="2">
    <source>
        <dbReference type="EMBL" id="OZM74540.1"/>
    </source>
</evidence>
<keyword evidence="3" id="KW-1185">Reference proteome</keyword>
<dbReference type="InterPro" id="IPR032330">
    <property type="entry name" value="EF-G-binding_C"/>
</dbReference>
<name>A0A263D7T8_9PSEU</name>
<accession>A0A263D7T8</accession>
<gene>
    <name evidence="2" type="ORF">CFN78_05355</name>
</gene>
<reference evidence="2 3" key="1">
    <citation type="submission" date="2017-07" db="EMBL/GenBank/DDBJ databases">
        <title>Amycolatopsis antarcticus sp. nov., isolated from the surface of an Antarcticus brown macroalga.</title>
        <authorList>
            <person name="Wang J."/>
            <person name="Leiva S."/>
            <person name="Huang J."/>
            <person name="Huang Y."/>
        </authorList>
    </citation>
    <scope>NUCLEOTIDE SEQUENCE [LARGE SCALE GENOMIC DNA]</scope>
    <source>
        <strain evidence="2 3">AU-G6</strain>
    </source>
</reference>
<dbReference type="AlphaFoldDB" id="A0A263D7T8"/>
<dbReference type="Pfam" id="PF16571">
    <property type="entry name" value="FBP_C"/>
    <property type="match status" value="1"/>
</dbReference>
<evidence type="ECO:0000313" key="3">
    <source>
        <dbReference type="Proteomes" id="UP000242444"/>
    </source>
</evidence>
<evidence type="ECO:0000259" key="1">
    <source>
        <dbReference type="Pfam" id="PF16571"/>
    </source>
</evidence>
<sequence>MLPLTENEIRGSFVNCSKGEAKGLTLPSPLDGADWPNLDFLAWRDRRAPERGYLVLRRDDELVGVALRATTPPRSRLRASMCSVCLTVHGAVDVALFSARRAGRAGKNGNTVGTYLCADLACSLYVRRLRRVEVPQGNESVTVDERIARLDANLHAFVGDVLATRS</sequence>
<dbReference type="Proteomes" id="UP000242444">
    <property type="component" value="Unassembled WGS sequence"/>
</dbReference>
<feature type="domain" description="Elongation factor G-binding protein C-terminal treble-clef zinc-finger" evidence="1">
    <location>
        <begin position="8"/>
        <end position="161"/>
    </location>
</feature>
<protein>
    <recommendedName>
        <fullName evidence="1">Elongation factor G-binding protein C-terminal treble-clef zinc-finger domain-containing protein</fullName>
    </recommendedName>
</protein>
<comment type="caution">
    <text evidence="2">The sequence shown here is derived from an EMBL/GenBank/DDBJ whole genome shotgun (WGS) entry which is preliminary data.</text>
</comment>
<dbReference type="OrthoDB" id="4171838at2"/>
<dbReference type="InParanoid" id="A0A263D7T8"/>
<dbReference type="EMBL" id="NKYE01000002">
    <property type="protein sequence ID" value="OZM74540.1"/>
    <property type="molecule type" value="Genomic_DNA"/>
</dbReference>
<proteinExistence type="predicted"/>
<organism evidence="2 3">
    <name type="scientific">Amycolatopsis antarctica</name>
    <dbReference type="NCBI Taxonomy" id="1854586"/>
    <lineage>
        <taxon>Bacteria</taxon>
        <taxon>Bacillati</taxon>
        <taxon>Actinomycetota</taxon>
        <taxon>Actinomycetes</taxon>
        <taxon>Pseudonocardiales</taxon>
        <taxon>Pseudonocardiaceae</taxon>
        <taxon>Amycolatopsis</taxon>
    </lineage>
</organism>